<feature type="compositionally biased region" description="Basic and acidic residues" evidence="1">
    <location>
        <begin position="143"/>
        <end position="153"/>
    </location>
</feature>
<evidence type="ECO:0000256" key="1">
    <source>
        <dbReference type="SAM" id="MobiDB-lite"/>
    </source>
</evidence>
<feature type="transmembrane region" description="Helical" evidence="2">
    <location>
        <begin position="58"/>
        <end position="78"/>
    </location>
</feature>
<feature type="transmembrane region" description="Helical" evidence="2">
    <location>
        <begin position="370"/>
        <end position="391"/>
    </location>
</feature>
<reference evidence="3" key="1">
    <citation type="submission" date="2023-10" db="EMBL/GenBank/DDBJ databases">
        <authorList>
            <person name="Chen Y."/>
            <person name="Shah S."/>
            <person name="Dougan E. K."/>
            <person name="Thang M."/>
            <person name="Chan C."/>
        </authorList>
    </citation>
    <scope>NUCLEOTIDE SEQUENCE [LARGE SCALE GENOMIC DNA]</scope>
</reference>
<keyword evidence="4" id="KW-1185">Reference proteome</keyword>
<feature type="compositionally biased region" description="Low complexity" evidence="1">
    <location>
        <begin position="725"/>
        <end position="737"/>
    </location>
</feature>
<organism evidence="3 4">
    <name type="scientific">Prorocentrum cordatum</name>
    <dbReference type="NCBI Taxonomy" id="2364126"/>
    <lineage>
        <taxon>Eukaryota</taxon>
        <taxon>Sar</taxon>
        <taxon>Alveolata</taxon>
        <taxon>Dinophyceae</taxon>
        <taxon>Prorocentrales</taxon>
        <taxon>Prorocentraceae</taxon>
        <taxon>Prorocentrum</taxon>
    </lineage>
</organism>
<feature type="transmembrane region" description="Helical" evidence="2">
    <location>
        <begin position="12"/>
        <end position="38"/>
    </location>
</feature>
<feature type="compositionally biased region" description="Basic residues" evidence="1">
    <location>
        <begin position="702"/>
        <end position="722"/>
    </location>
</feature>
<keyword evidence="2" id="KW-0472">Membrane</keyword>
<evidence type="ECO:0000313" key="4">
    <source>
        <dbReference type="Proteomes" id="UP001189429"/>
    </source>
</evidence>
<evidence type="ECO:0000256" key="2">
    <source>
        <dbReference type="SAM" id="Phobius"/>
    </source>
</evidence>
<sequence length="939" mass="100201">MSVGVNQLMLAMSYYLLGYAMLQVQAPVAAIAGVIILTGSAEVIARIDLTLPVWDQRLIQALLVFGPTVACLASYHYVQQQDMTTKIAECLAPVAFISHGIVIALMTLVLSVREQENGAMLPLAFQGVLYLDVFGWVSHKRARDSGDPEKLPLREPSTWKLVGPGPGDDAELATAEPPSRTTSARRGTLGTPAGPSAVAAAGPGPPLGYFAKEYTKPPADGLCVPDADTAGASDEEEEAEGHRVARPAASAVRYDAAGRPLPSRPLGAAPAAATEDMRLVEGAPRAWDHVNAVEPPAKGFWDPVTFMPQGNRRREKMDSLISEAQEQSLEGQERASFWGFKASREEEEDEGVPMATGHDNEMPGVLPWQVFRNASFVISLTWILAGVYYILHVTGVWTMALPWNEASKDAPAEAAGSRRWGGGSEVVPRPGVFSLLAAGVTLGEVGPEVERIEAHWPYADIQPLTLACDATGRRLLATDGLSIFEATLPAPAPAAARAAGRPAPRRAREPAWPSARFRQAPGCPALQGEALQDVALHCGAGGGCEALALHHDGTRLAACPLAAAAAGGYVGQISQGWLQRPVQGAHGRTTWRREQARWLLVDQACAAAANRSAADELQRGGCVSVATTHGSVAQLARRASGRELAPTSVVEVHGTEALTHGGHPRVQRPLLRDPALAAPQHPRAGRGQRRRGRGAAPAAARGPRRRGLLRGRRARVPARRRPQSGPLAVPAAPGPALRSPQGSFPSPLGNRRGRTGGARTGQRLPGSRPCPSRREGASWPRVAWRAPGQAAPCTARLRTARKVSCPPCGSSSRSFVASSPRARPAGLTSGPSWSRAGRCTSRRRCRCPGSRRRWRTFGASCPAPTRATHRRQRTCVGTWRPSRRRRSCRRSRTTRLPGCTSSSCRAPATWGGASRRSPLGCWPWSRSCAARRTSATVPW</sequence>
<comment type="caution">
    <text evidence="3">The sequence shown here is derived from an EMBL/GenBank/DDBJ whole genome shotgun (WGS) entry which is preliminary data.</text>
</comment>
<feature type="compositionally biased region" description="Basic residues" evidence="1">
    <location>
        <begin position="683"/>
        <end position="693"/>
    </location>
</feature>
<feature type="region of interest" description="Disordered" evidence="1">
    <location>
        <begin position="814"/>
        <end position="833"/>
    </location>
</feature>
<keyword evidence="2" id="KW-1133">Transmembrane helix</keyword>
<accession>A0ABN9XVM6</accession>
<name>A0ABN9XVM6_9DINO</name>
<feature type="region of interest" description="Disordered" evidence="1">
    <location>
        <begin position="656"/>
        <end position="778"/>
    </location>
</feature>
<dbReference type="EMBL" id="CAUYUJ010021352">
    <property type="protein sequence ID" value="CAK0904110.1"/>
    <property type="molecule type" value="Genomic_DNA"/>
</dbReference>
<feature type="compositionally biased region" description="Low complexity" evidence="1">
    <location>
        <begin position="190"/>
        <end position="200"/>
    </location>
</feature>
<dbReference type="Proteomes" id="UP001189429">
    <property type="component" value="Unassembled WGS sequence"/>
</dbReference>
<feature type="transmembrane region" description="Helical" evidence="2">
    <location>
        <begin position="90"/>
        <end position="112"/>
    </location>
</feature>
<keyword evidence="2" id="KW-0812">Transmembrane</keyword>
<feature type="compositionally biased region" description="Low complexity" evidence="1">
    <location>
        <begin position="814"/>
        <end position="825"/>
    </location>
</feature>
<feature type="region of interest" description="Disordered" evidence="1">
    <location>
        <begin position="142"/>
        <end position="200"/>
    </location>
</feature>
<protein>
    <submittedName>
        <fullName evidence="3">Uncharacterized protein</fullName>
    </submittedName>
</protein>
<feature type="non-terminal residue" evidence="3">
    <location>
        <position position="939"/>
    </location>
</feature>
<evidence type="ECO:0000313" key="3">
    <source>
        <dbReference type="EMBL" id="CAK0904110.1"/>
    </source>
</evidence>
<gene>
    <name evidence="3" type="ORF">PCOR1329_LOCUS80236</name>
</gene>
<proteinExistence type="predicted"/>